<reference evidence="3" key="1">
    <citation type="submission" date="2014-01" db="EMBL/GenBank/DDBJ databases">
        <title>The Genome Sequence of Anopheles melas CM1001059_A (V2).</title>
        <authorList>
            <consortium name="The Broad Institute Genomics Platform"/>
            <person name="Neafsey D.E."/>
            <person name="Besansky N."/>
            <person name="Howell P."/>
            <person name="Walton C."/>
            <person name="Young S.K."/>
            <person name="Zeng Q."/>
            <person name="Gargeya S."/>
            <person name="Fitzgerald M."/>
            <person name="Haas B."/>
            <person name="Abouelleil A."/>
            <person name="Allen A.W."/>
            <person name="Alvarado L."/>
            <person name="Arachchi H.M."/>
            <person name="Berlin A.M."/>
            <person name="Chapman S.B."/>
            <person name="Gainer-Dewar J."/>
            <person name="Goldberg J."/>
            <person name="Griggs A."/>
            <person name="Gujja S."/>
            <person name="Hansen M."/>
            <person name="Howarth C."/>
            <person name="Imamovic A."/>
            <person name="Ireland A."/>
            <person name="Larimer J."/>
            <person name="McCowan C."/>
            <person name="Murphy C."/>
            <person name="Pearson M."/>
            <person name="Poon T.W."/>
            <person name="Priest M."/>
            <person name="Roberts A."/>
            <person name="Saif S."/>
            <person name="Shea T."/>
            <person name="Sisk P."/>
            <person name="Sykes S."/>
            <person name="Wortman J."/>
            <person name="Nusbaum C."/>
            <person name="Birren B."/>
        </authorList>
    </citation>
    <scope>NUCLEOTIDE SEQUENCE [LARGE SCALE GENOMIC DNA]</scope>
    <source>
        <strain evidence="3">CM1001059</strain>
    </source>
</reference>
<feature type="region of interest" description="Disordered" evidence="1">
    <location>
        <begin position="142"/>
        <end position="164"/>
    </location>
</feature>
<dbReference type="EnsemblMetazoa" id="AMEC002667-RA">
    <property type="protein sequence ID" value="AMEC002667-PA"/>
    <property type="gene ID" value="AMEC002667"/>
</dbReference>
<accession>A0A182TI17</accession>
<reference evidence="2" key="2">
    <citation type="submission" date="2020-05" db="UniProtKB">
        <authorList>
            <consortium name="EnsemblMetazoa"/>
        </authorList>
    </citation>
    <scope>IDENTIFICATION</scope>
    <source>
        <strain evidence="2">CM1001059</strain>
    </source>
</reference>
<protein>
    <submittedName>
        <fullName evidence="2">Uncharacterized protein</fullName>
    </submittedName>
</protein>
<dbReference type="AlphaFoldDB" id="A0A182TI17"/>
<evidence type="ECO:0000313" key="3">
    <source>
        <dbReference type="Proteomes" id="UP000075902"/>
    </source>
</evidence>
<name>A0A182TI17_9DIPT</name>
<keyword evidence="3" id="KW-1185">Reference proteome</keyword>
<evidence type="ECO:0000313" key="2">
    <source>
        <dbReference type="EnsemblMetazoa" id="AMEC002667-PA"/>
    </source>
</evidence>
<sequence>MGAQIFADAGRVHERPVQGVGVLAKVVHDQWRREPAQVLQVLGQIVVQHRHDRFDPVRQQLRRYESAARSPVAPSTTSSGWVCVSVSHTLGPLPSTFQAPSIWYAAVAAPNRKFAGNLSSSPGCCNRYRCTVGAPDAAQVPAAAGKGTMRPGPDPAQSASACPS</sequence>
<organism evidence="2 3">
    <name type="scientific">Anopheles melas</name>
    <dbReference type="NCBI Taxonomy" id="34690"/>
    <lineage>
        <taxon>Eukaryota</taxon>
        <taxon>Metazoa</taxon>
        <taxon>Ecdysozoa</taxon>
        <taxon>Arthropoda</taxon>
        <taxon>Hexapoda</taxon>
        <taxon>Insecta</taxon>
        <taxon>Pterygota</taxon>
        <taxon>Neoptera</taxon>
        <taxon>Endopterygota</taxon>
        <taxon>Diptera</taxon>
        <taxon>Nematocera</taxon>
        <taxon>Culicoidea</taxon>
        <taxon>Culicidae</taxon>
        <taxon>Anophelinae</taxon>
        <taxon>Anopheles</taxon>
    </lineage>
</organism>
<evidence type="ECO:0000256" key="1">
    <source>
        <dbReference type="SAM" id="MobiDB-lite"/>
    </source>
</evidence>
<dbReference type="VEuPathDB" id="VectorBase:AMEC002667"/>
<proteinExistence type="predicted"/>
<dbReference type="Proteomes" id="UP000075902">
    <property type="component" value="Unassembled WGS sequence"/>
</dbReference>